<dbReference type="AlphaFoldDB" id="A0A5A7QMS1"/>
<feature type="non-terminal residue" evidence="2">
    <location>
        <position position="1"/>
    </location>
</feature>
<evidence type="ECO:0000256" key="1">
    <source>
        <dbReference type="SAM" id="MobiDB-lite"/>
    </source>
</evidence>
<proteinExistence type="predicted"/>
<reference evidence="3" key="1">
    <citation type="journal article" date="2019" name="Curr. Biol.">
        <title>Genome Sequence of Striga asiatica Provides Insight into the Evolution of Plant Parasitism.</title>
        <authorList>
            <person name="Yoshida S."/>
            <person name="Kim S."/>
            <person name="Wafula E.K."/>
            <person name="Tanskanen J."/>
            <person name="Kim Y.M."/>
            <person name="Honaas L."/>
            <person name="Yang Z."/>
            <person name="Spallek T."/>
            <person name="Conn C.E."/>
            <person name="Ichihashi Y."/>
            <person name="Cheong K."/>
            <person name="Cui S."/>
            <person name="Der J.P."/>
            <person name="Gundlach H."/>
            <person name="Jiao Y."/>
            <person name="Hori C."/>
            <person name="Ishida J.K."/>
            <person name="Kasahara H."/>
            <person name="Kiba T."/>
            <person name="Kim M.S."/>
            <person name="Koo N."/>
            <person name="Laohavisit A."/>
            <person name="Lee Y.H."/>
            <person name="Lumba S."/>
            <person name="McCourt P."/>
            <person name="Mortimer J.C."/>
            <person name="Mutuku J.M."/>
            <person name="Nomura T."/>
            <person name="Sasaki-Sekimoto Y."/>
            <person name="Seto Y."/>
            <person name="Wang Y."/>
            <person name="Wakatake T."/>
            <person name="Sakakibara H."/>
            <person name="Demura T."/>
            <person name="Yamaguchi S."/>
            <person name="Yoneyama K."/>
            <person name="Manabe R.I."/>
            <person name="Nelson D.C."/>
            <person name="Schulman A.H."/>
            <person name="Timko M.P."/>
            <person name="dePamphilis C.W."/>
            <person name="Choi D."/>
            <person name="Shirasu K."/>
        </authorList>
    </citation>
    <scope>NUCLEOTIDE SEQUENCE [LARGE SCALE GENOMIC DNA]</scope>
    <source>
        <strain evidence="3">cv. UVA1</strain>
    </source>
</reference>
<protein>
    <submittedName>
        <fullName evidence="2">Proline dehydrogenase</fullName>
    </submittedName>
</protein>
<organism evidence="2 3">
    <name type="scientific">Striga asiatica</name>
    <name type="common">Asiatic witchweed</name>
    <name type="synonym">Buchnera asiatica</name>
    <dbReference type="NCBI Taxonomy" id="4170"/>
    <lineage>
        <taxon>Eukaryota</taxon>
        <taxon>Viridiplantae</taxon>
        <taxon>Streptophyta</taxon>
        <taxon>Embryophyta</taxon>
        <taxon>Tracheophyta</taxon>
        <taxon>Spermatophyta</taxon>
        <taxon>Magnoliopsida</taxon>
        <taxon>eudicotyledons</taxon>
        <taxon>Gunneridae</taxon>
        <taxon>Pentapetalae</taxon>
        <taxon>asterids</taxon>
        <taxon>lamiids</taxon>
        <taxon>Lamiales</taxon>
        <taxon>Orobanchaceae</taxon>
        <taxon>Buchnereae</taxon>
        <taxon>Striga</taxon>
    </lineage>
</organism>
<comment type="caution">
    <text evidence="2">The sequence shown here is derived from an EMBL/GenBank/DDBJ whole genome shotgun (WGS) entry which is preliminary data.</text>
</comment>
<gene>
    <name evidence="2" type="ORF">STAS_23499</name>
</gene>
<sequence length="118" mass="13829">SDNNSHKIPFRASNPIQWSKILHWSRLGQTRPVSQSPKNEKTRTRRDGHTNAFAQQLKTIELTRQCGLSTLTINSEENYFLDNEKKYSSKYTSAAAIWNMYLHSVLKCYRADKWRQPL</sequence>
<feature type="compositionally biased region" description="Basic and acidic residues" evidence="1">
    <location>
        <begin position="38"/>
        <end position="49"/>
    </location>
</feature>
<name>A0A5A7QMS1_STRAF</name>
<evidence type="ECO:0000313" key="3">
    <source>
        <dbReference type="Proteomes" id="UP000325081"/>
    </source>
</evidence>
<evidence type="ECO:0000313" key="2">
    <source>
        <dbReference type="EMBL" id="GER46460.1"/>
    </source>
</evidence>
<dbReference type="EMBL" id="BKCP01007515">
    <property type="protein sequence ID" value="GER46460.1"/>
    <property type="molecule type" value="Genomic_DNA"/>
</dbReference>
<feature type="region of interest" description="Disordered" evidence="1">
    <location>
        <begin position="29"/>
        <end position="49"/>
    </location>
</feature>
<accession>A0A5A7QMS1</accession>
<keyword evidence="3" id="KW-1185">Reference proteome</keyword>
<dbReference type="Proteomes" id="UP000325081">
    <property type="component" value="Unassembled WGS sequence"/>
</dbReference>